<dbReference type="PANTHER" id="PTHR21310:SF37">
    <property type="entry name" value="AMINOGLYCOSIDE PHOSPHOTRANSFERASE DOMAIN-CONTAINING PROTEIN"/>
    <property type="match status" value="1"/>
</dbReference>
<sequence>MPKTRRLLRGQEITYSVAKELESNVLHRLTYYEQQNRFFTHLSERREWIRTIVAHHLGLKSSAKCHVGEMQDWRHGSFNVCIPVIVDDWNGSRVLVRFPLPYRVGEAFNPGNSDEKIRCEAGAYAWLQENCSDVPIAKLYGFALSSGETFTRFEYLPRFARYFHILRCRLLSWLGYPTPSSYVRHQYTDQLSSDVGGTGYLLLEYIEETQGKMLSETWIDGYHNAKLRANFFRGLSRILLSISRIPLPKIGSFIIDSNGFLCLSNRPLSAEIHQLENENIPTEMPRNYTYSTVDSYVLDELSIHDSRFRNQPNAVNDLGDCAYQLAALSAMRTVFPPFFRRDFRRGPFTFHLTDLHQSNIFVDSEWNITCLVDLEWACSRPIEMLMPPHWLTNKGIDQLETSEYDSIRTEFMDILTEEEKEHKLELATSRESHNAELSLYLSDIMNRTWETGTFWYTLALSSPSGLFRIFDEHIRPLFCSKYGEEFNLVMPFLWEKDIAYVVRSKICDKKQYDDELREAFED</sequence>
<dbReference type="InterPro" id="IPR011009">
    <property type="entry name" value="Kinase-like_dom_sf"/>
</dbReference>
<evidence type="ECO:0000313" key="1">
    <source>
        <dbReference type="EMBL" id="RWQ96617.1"/>
    </source>
</evidence>
<dbReference type="SUPFAM" id="SSF56112">
    <property type="entry name" value="Protein kinase-like (PK-like)"/>
    <property type="match status" value="1"/>
</dbReference>
<evidence type="ECO:0008006" key="3">
    <source>
        <dbReference type="Google" id="ProtNLM"/>
    </source>
</evidence>
<dbReference type="GeneID" id="39601120"/>
<protein>
    <recommendedName>
        <fullName evidence="3">Aminoglycoside phosphotransferase domain-containing protein</fullName>
    </recommendedName>
</protein>
<dbReference type="STRING" id="264951.A0A443HXP2"/>
<dbReference type="InterPro" id="IPR051678">
    <property type="entry name" value="AGP_Transferase"/>
</dbReference>
<accession>A0A443HXP2</accession>
<dbReference type="PANTHER" id="PTHR21310">
    <property type="entry name" value="AMINOGLYCOSIDE PHOSPHOTRANSFERASE-RELATED-RELATED"/>
    <property type="match status" value="1"/>
</dbReference>
<gene>
    <name evidence="1" type="ORF">C8Q69DRAFT_485648</name>
</gene>
<evidence type="ECO:0000313" key="2">
    <source>
        <dbReference type="Proteomes" id="UP000283841"/>
    </source>
</evidence>
<organism evidence="1 2">
    <name type="scientific">Byssochlamys spectabilis</name>
    <name type="common">Paecilomyces variotii</name>
    <dbReference type="NCBI Taxonomy" id="264951"/>
    <lineage>
        <taxon>Eukaryota</taxon>
        <taxon>Fungi</taxon>
        <taxon>Dikarya</taxon>
        <taxon>Ascomycota</taxon>
        <taxon>Pezizomycotina</taxon>
        <taxon>Eurotiomycetes</taxon>
        <taxon>Eurotiomycetidae</taxon>
        <taxon>Eurotiales</taxon>
        <taxon>Thermoascaceae</taxon>
        <taxon>Paecilomyces</taxon>
    </lineage>
</organism>
<proteinExistence type="predicted"/>
<dbReference type="VEuPathDB" id="FungiDB:C8Q69DRAFT_485648"/>
<dbReference type="RefSeq" id="XP_028486262.1">
    <property type="nucleotide sequence ID" value="XM_028631843.1"/>
</dbReference>
<keyword evidence="2" id="KW-1185">Reference proteome</keyword>
<dbReference type="AlphaFoldDB" id="A0A443HXP2"/>
<dbReference type="Proteomes" id="UP000283841">
    <property type="component" value="Unassembled WGS sequence"/>
</dbReference>
<comment type="caution">
    <text evidence="1">The sequence shown here is derived from an EMBL/GenBank/DDBJ whole genome shotgun (WGS) entry which is preliminary data.</text>
</comment>
<reference evidence="1 2" key="1">
    <citation type="journal article" date="2018" name="Front. Microbiol.">
        <title>Genomic and genetic insights into a cosmopolitan fungus, Paecilomyces variotii (Eurotiales).</title>
        <authorList>
            <person name="Urquhart A.S."/>
            <person name="Mondo S.J."/>
            <person name="Makela M.R."/>
            <person name="Hane J.K."/>
            <person name="Wiebenga A."/>
            <person name="He G."/>
            <person name="Mihaltcheva S."/>
            <person name="Pangilinan J."/>
            <person name="Lipzen A."/>
            <person name="Barry K."/>
            <person name="de Vries R.P."/>
            <person name="Grigoriev I.V."/>
            <person name="Idnurm A."/>
        </authorList>
    </citation>
    <scope>NUCLEOTIDE SEQUENCE [LARGE SCALE GENOMIC DNA]</scope>
    <source>
        <strain evidence="1 2">CBS 101075</strain>
    </source>
</reference>
<dbReference type="EMBL" id="RCNU01000003">
    <property type="protein sequence ID" value="RWQ96617.1"/>
    <property type="molecule type" value="Genomic_DNA"/>
</dbReference>
<name>A0A443HXP2_BYSSP</name>